<reference evidence="9" key="1">
    <citation type="submission" date="2022-11" db="UniProtKB">
        <authorList>
            <consortium name="WormBaseParasite"/>
        </authorList>
    </citation>
    <scope>IDENTIFICATION</scope>
</reference>
<evidence type="ECO:0000256" key="2">
    <source>
        <dbReference type="ARBA" id="ARBA00022741"/>
    </source>
</evidence>
<evidence type="ECO:0000313" key="9">
    <source>
        <dbReference type="WBParaSite" id="ACRNAN_Path_313.g1212.t1"/>
    </source>
</evidence>
<dbReference type="Proteomes" id="UP000887540">
    <property type="component" value="Unplaced"/>
</dbReference>
<evidence type="ECO:0000256" key="4">
    <source>
        <dbReference type="ARBA" id="ARBA00022840"/>
    </source>
</evidence>
<feature type="domain" description="Protein kinase" evidence="7">
    <location>
        <begin position="29"/>
        <end position="315"/>
    </location>
</feature>
<comment type="similarity">
    <text evidence="5">Belongs to the protein kinase superfamily. STE Ser/Thr protein kinase family. MAP kinase kinase subfamily.</text>
</comment>
<proteinExistence type="inferred from homology"/>
<evidence type="ECO:0000259" key="7">
    <source>
        <dbReference type="PROSITE" id="PS50011"/>
    </source>
</evidence>
<name>A0A914C5E5_9BILA</name>
<dbReference type="InterPro" id="IPR011009">
    <property type="entry name" value="Kinase-like_dom_sf"/>
</dbReference>
<evidence type="ECO:0000256" key="6">
    <source>
        <dbReference type="ARBA" id="ARBA00038999"/>
    </source>
</evidence>
<keyword evidence="4" id="KW-0067">ATP-binding</keyword>
<dbReference type="EC" id="2.7.12.2" evidence="6"/>
<sequence>MVEYQLRKVFDINRLNFPDGCFNFDFNDFENSSIIIGIGNHVVKKYRHPHAQKDIAVKLLTLVRIRNKDQEFEEALEKFINEIKIHKSLAKSPCIVDFYGLCLDNPIVKSETSLFLCMELMDISLDSLYRDMHHKELSPEDKFELVTDLIGFVAVAIVDALQWCKKFNIFHRDIKPPNILLNKYGQIKLSDFGESKIVESSIASTLVGTVFYWPPERYETGGSYGIEADIWSLGITLAEVAFGKRSLIDKDGSEVSNNLVAIQHYIRNIKAEDFISKMFGTSYPPVTKEFVHLCLLPKDRRADLKTLENTKHYQFYVDKERSYLKLDKIQEYITKCTQERDERNVINIEQTITNNVNEISNSKNSRPVAFKKKKPSKTKLTSAAPFNINTNSKQANLKIKPSQKKIQQKEEKYTIDQSITPPSNILKFPNNNYEYKESDMKPLPSQKHAAVSSITEYQYIHKPSGLVVTKLIWMELHNGIQKDPAYEYIFEKKAELSHSNIAEVYFHKRLDKSGRRLIFTEPFDISLHDLAIIFHRKRIKFPEVIIGHIAVVVLKTLYELSIQNVIHGYMCPKDILFLKDGTIKLIGFQQLNVETAQDGLIKKKRKRKKIDERSHERSSYYVPIFAEHWRKIYDPKYDIWIFGIVLVRVMTKSIYANKIESVLNDIMIIQPGTSNKDYRLQNQEQCKNLFDRFRTIVYEYIAKHYSDDCRDFIMMCLEEYNLRSDYRELRNTNFFVKHFESYQSDQKILTNHLDEILR</sequence>
<keyword evidence="8" id="KW-1185">Reference proteome</keyword>
<organism evidence="8 9">
    <name type="scientific">Acrobeloides nanus</name>
    <dbReference type="NCBI Taxonomy" id="290746"/>
    <lineage>
        <taxon>Eukaryota</taxon>
        <taxon>Metazoa</taxon>
        <taxon>Ecdysozoa</taxon>
        <taxon>Nematoda</taxon>
        <taxon>Chromadorea</taxon>
        <taxon>Rhabditida</taxon>
        <taxon>Tylenchina</taxon>
        <taxon>Cephalobomorpha</taxon>
        <taxon>Cephaloboidea</taxon>
        <taxon>Cephalobidae</taxon>
        <taxon>Acrobeloides</taxon>
    </lineage>
</organism>
<dbReference type="PANTHER" id="PTHR48013">
    <property type="entry name" value="DUAL SPECIFICITY MITOGEN-ACTIVATED PROTEIN KINASE KINASE 5-RELATED"/>
    <property type="match status" value="1"/>
</dbReference>
<dbReference type="GO" id="GO:0004708">
    <property type="term" value="F:MAP kinase kinase activity"/>
    <property type="evidence" value="ECO:0007669"/>
    <property type="project" value="UniProtKB-EC"/>
</dbReference>
<evidence type="ECO:0000256" key="3">
    <source>
        <dbReference type="ARBA" id="ARBA00022777"/>
    </source>
</evidence>
<dbReference type="Pfam" id="PF00069">
    <property type="entry name" value="Pkinase"/>
    <property type="match status" value="1"/>
</dbReference>
<protein>
    <recommendedName>
        <fullName evidence="6">mitogen-activated protein kinase kinase</fullName>
        <ecNumber evidence="6">2.7.12.2</ecNumber>
    </recommendedName>
</protein>
<dbReference type="PANTHER" id="PTHR48013:SF15">
    <property type="entry name" value="DUAL SPECIFICITY MITOGEN-ACTIVATED PROTEIN KINASE KINASE 4"/>
    <property type="match status" value="1"/>
</dbReference>
<dbReference type="WBParaSite" id="ACRNAN_Path_313.g1212.t1">
    <property type="protein sequence ID" value="ACRNAN_Path_313.g1212.t1"/>
    <property type="gene ID" value="ACRNAN_Path_313.g1212"/>
</dbReference>
<dbReference type="PROSITE" id="PS00108">
    <property type="entry name" value="PROTEIN_KINASE_ST"/>
    <property type="match status" value="1"/>
</dbReference>
<dbReference type="InterPro" id="IPR000719">
    <property type="entry name" value="Prot_kinase_dom"/>
</dbReference>
<dbReference type="PROSITE" id="PS50011">
    <property type="entry name" value="PROTEIN_KINASE_DOM"/>
    <property type="match status" value="2"/>
</dbReference>
<dbReference type="InterPro" id="IPR008271">
    <property type="entry name" value="Ser/Thr_kinase_AS"/>
</dbReference>
<evidence type="ECO:0000256" key="1">
    <source>
        <dbReference type="ARBA" id="ARBA00022679"/>
    </source>
</evidence>
<feature type="domain" description="Protein kinase" evidence="7">
    <location>
        <begin position="440"/>
        <end position="735"/>
    </location>
</feature>
<keyword evidence="2" id="KW-0547">Nucleotide-binding</keyword>
<evidence type="ECO:0000313" key="8">
    <source>
        <dbReference type="Proteomes" id="UP000887540"/>
    </source>
</evidence>
<evidence type="ECO:0000256" key="5">
    <source>
        <dbReference type="ARBA" id="ARBA00038035"/>
    </source>
</evidence>
<keyword evidence="1" id="KW-0808">Transferase</keyword>
<dbReference type="AlphaFoldDB" id="A0A914C5E5"/>
<keyword evidence="3" id="KW-0418">Kinase</keyword>
<accession>A0A914C5E5</accession>
<dbReference type="Gene3D" id="1.10.510.10">
    <property type="entry name" value="Transferase(Phosphotransferase) domain 1"/>
    <property type="match status" value="2"/>
</dbReference>
<dbReference type="SMART" id="SM00220">
    <property type="entry name" value="S_TKc"/>
    <property type="match status" value="1"/>
</dbReference>
<dbReference type="GO" id="GO:0005524">
    <property type="term" value="F:ATP binding"/>
    <property type="evidence" value="ECO:0007669"/>
    <property type="project" value="UniProtKB-KW"/>
</dbReference>
<dbReference type="SUPFAM" id="SSF56112">
    <property type="entry name" value="Protein kinase-like (PK-like)"/>
    <property type="match status" value="2"/>
</dbReference>